<gene>
    <name evidence="2" type="ORF">BCR33DRAFT_718030</name>
</gene>
<dbReference type="EMBL" id="MCGO01000027">
    <property type="protein sequence ID" value="ORY42820.1"/>
    <property type="molecule type" value="Genomic_DNA"/>
</dbReference>
<dbReference type="PANTHER" id="PTHR47204">
    <property type="entry name" value="OS02G0168900 PROTEIN"/>
    <property type="match status" value="1"/>
</dbReference>
<sequence length="155" mass="16367">MESSAITFKTPTGPSSTTTSTLVHLLPCTIGHTGHANVSGLFVQRNEGVAESWTTSSDVAGSNDATETRDAGSSLRASFRGRGLGGTRVSLGSDFAGLVLVEARDAADASARYLRTDATFDAMTVWGHDDPPTQTHDAALRAFAWLEIERDLHSS</sequence>
<proteinExistence type="predicted"/>
<dbReference type="Pfam" id="PF08615">
    <property type="entry name" value="RNase_H2_suC"/>
    <property type="match status" value="2"/>
</dbReference>
<dbReference type="PANTHER" id="PTHR47204:SF1">
    <property type="entry name" value="RIBONUCLEASE H2 SUBUNIT C"/>
    <property type="match status" value="1"/>
</dbReference>
<accession>A0A1Y2C715</accession>
<reference evidence="2 3" key="1">
    <citation type="submission" date="2016-07" db="EMBL/GenBank/DDBJ databases">
        <title>Pervasive Adenine N6-methylation of Active Genes in Fungi.</title>
        <authorList>
            <consortium name="DOE Joint Genome Institute"/>
            <person name="Mondo S.J."/>
            <person name="Dannebaum R.O."/>
            <person name="Kuo R.C."/>
            <person name="Labutti K."/>
            <person name="Haridas S."/>
            <person name="Kuo A."/>
            <person name="Salamov A."/>
            <person name="Ahrendt S.R."/>
            <person name="Lipzen A."/>
            <person name="Sullivan W."/>
            <person name="Andreopoulos W.B."/>
            <person name="Clum A."/>
            <person name="Lindquist E."/>
            <person name="Daum C."/>
            <person name="Ramamoorthy G.K."/>
            <person name="Gryganskyi A."/>
            <person name="Culley D."/>
            <person name="Magnuson J.K."/>
            <person name="James T.Y."/>
            <person name="O'Malley M.A."/>
            <person name="Stajich J.E."/>
            <person name="Spatafora J.W."/>
            <person name="Visel A."/>
            <person name="Grigoriev I.V."/>
        </authorList>
    </citation>
    <scope>NUCLEOTIDE SEQUENCE [LARGE SCALE GENOMIC DNA]</scope>
    <source>
        <strain evidence="2 3">JEL800</strain>
    </source>
</reference>
<evidence type="ECO:0000313" key="2">
    <source>
        <dbReference type="EMBL" id="ORY42820.1"/>
    </source>
</evidence>
<feature type="region of interest" description="Disordered" evidence="1">
    <location>
        <begin position="53"/>
        <end position="72"/>
    </location>
</feature>
<dbReference type="Proteomes" id="UP000193642">
    <property type="component" value="Unassembled WGS sequence"/>
</dbReference>
<evidence type="ECO:0000256" key="1">
    <source>
        <dbReference type="SAM" id="MobiDB-lite"/>
    </source>
</evidence>
<dbReference type="GO" id="GO:0006401">
    <property type="term" value="P:RNA catabolic process"/>
    <property type="evidence" value="ECO:0007669"/>
    <property type="project" value="InterPro"/>
</dbReference>
<dbReference type="InterPro" id="IPR013924">
    <property type="entry name" value="RNase_H2_suC"/>
</dbReference>
<protein>
    <submittedName>
        <fullName evidence="2">Ribonuclease H1 small subunit</fullName>
    </submittedName>
</protein>
<comment type="caution">
    <text evidence="2">The sequence shown here is derived from an EMBL/GenBank/DDBJ whole genome shotgun (WGS) entry which is preliminary data.</text>
</comment>
<organism evidence="2 3">
    <name type="scientific">Rhizoclosmatium globosum</name>
    <dbReference type="NCBI Taxonomy" id="329046"/>
    <lineage>
        <taxon>Eukaryota</taxon>
        <taxon>Fungi</taxon>
        <taxon>Fungi incertae sedis</taxon>
        <taxon>Chytridiomycota</taxon>
        <taxon>Chytridiomycota incertae sedis</taxon>
        <taxon>Chytridiomycetes</taxon>
        <taxon>Chytridiales</taxon>
        <taxon>Chytriomycetaceae</taxon>
        <taxon>Rhizoclosmatium</taxon>
    </lineage>
</organism>
<dbReference type="GO" id="GO:0032299">
    <property type="term" value="C:ribonuclease H2 complex"/>
    <property type="evidence" value="ECO:0007669"/>
    <property type="project" value="InterPro"/>
</dbReference>
<dbReference type="OrthoDB" id="6222486at2759"/>
<dbReference type="AlphaFoldDB" id="A0A1Y2C715"/>
<dbReference type="STRING" id="329046.A0A1Y2C715"/>
<dbReference type="Gene3D" id="2.40.128.680">
    <property type="match status" value="1"/>
</dbReference>
<dbReference type="CDD" id="cd09271">
    <property type="entry name" value="RNase_H2-C"/>
    <property type="match status" value="1"/>
</dbReference>
<keyword evidence="3" id="KW-1185">Reference proteome</keyword>
<evidence type="ECO:0000313" key="3">
    <source>
        <dbReference type="Proteomes" id="UP000193642"/>
    </source>
</evidence>
<feature type="compositionally biased region" description="Polar residues" evidence="1">
    <location>
        <begin position="53"/>
        <end position="65"/>
    </location>
</feature>
<name>A0A1Y2C715_9FUNG</name>